<dbReference type="STRING" id="391038.Bphy_5240"/>
<dbReference type="InterPro" id="IPR051796">
    <property type="entry name" value="ISF_SsuE-like"/>
</dbReference>
<keyword evidence="1" id="KW-0285">Flavoprotein</keyword>
<keyword evidence="6" id="KW-1185">Reference proteome</keyword>
<protein>
    <submittedName>
        <fullName evidence="5">NADPH-dependent FMN reductase</fullName>
    </submittedName>
</protein>
<dbReference type="Pfam" id="PF03358">
    <property type="entry name" value="FMN_red"/>
    <property type="match status" value="1"/>
</dbReference>
<feature type="region of interest" description="Disordered" evidence="3">
    <location>
        <begin position="1"/>
        <end position="22"/>
    </location>
</feature>
<dbReference type="Proteomes" id="UP000001192">
    <property type="component" value="Chromosome 2"/>
</dbReference>
<evidence type="ECO:0000256" key="2">
    <source>
        <dbReference type="ARBA" id="ARBA00022643"/>
    </source>
</evidence>
<dbReference type="KEGG" id="bph:Bphy_5240"/>
<dbReference type="PANTHER" id="PTHR43278:SF4">
    <property type="entry name" value="NAD(P)H-DEPENDENT FMN-CONTAINING OXIDOREDUCTASE YWQN-RELATED"/>
    <property type="match status" value="1"/>
</dbReference>
<proteinExistence type="predicted"/>
<keyword evidence="2" id="KW-0288">FMN</keyword>
<dbReference type="HOGENOM" id="CLU_749809_0_0_4"/>
<sequence>MANSKPAAHTGTLPEVRKGQVTQKMSREAFRERFNARFYDPAFRTEDASIERLEAIAWQAYEEGRKAPITEKAGSDYADPDYDLSVEWREAARRVKAAQARQQDPSTRSRVLVINASTRNDNTCPGEMSKSFRLAKRIEAIVTDAHFEADFLDLSLLSSDRDLQIHPCKACVSTAMPLCHWPCSCYPNHALGQVNDGMNDIYERFAACHGVVIVTPVYWYQSPAALKLMIDRLVCADGGNPDPTSTHGKDPQRAKQLELEGWPYPKHLKGRAYGLVVHGDVAGIEGSRAALADWLDWMGFIEAGAQARLDRYINYYAPYATSHAALDEDRCMQAETDNVARAVVNAVTAIREGTLRRPDDTLEPPRAK</sequence>
<dbReference type="Gene3D" id="3.40.50.360">
    <property type="match status" value="1"/>
</dbReference>
<reference evidence="6" key="1">
    <citation type="journal article" date="2014" name="Stand. Genomic Sci.">
        <title>Complete genome sequence of Burkholderia phymatum STM815(T), a broad host range and efficient nitrogen-fixing symbiont of Mimosa species.</title>
        <authorList>
            <person name="Moulin L."/>
            <person name="Klonowska A."/>
            <person name="Caroline B."/>
            <person name="Booth K."/>
            <person name="Vriezen J.A."/>
            <person name="Melkonian R."/>
            <person name="James E.K."/>
            <person name="Young J.P."/>
            <person name="Bena G."/>
            <person name="Hauser L."/>
            <person name="Land M."/>
            <person name="Kyrpides N."/>
            <person name="Bruce D."/>
            <person name="Chain P."/>
            <person name="Copeland A."/>
            <person name="Pitluck S."/>
            <person name="Woyke T."/>
            <person name="Lizotte-Waniewski M."/>
            <person name="Bristow J."/>
            <person name="Riley M."/>
        </authorList>
    </citation>
    <scope>NUCLEOTIDE SEQUENCE [LARGE SCALE GENOMIC DNA]</scope>
    <source>
        <strain evidence="6">DSM 17167 / CIP 108236 / LMG 21445 / STM815</strain>
    </source>
</reference>
<evidence type="ECO:0000313" key="5">
    <source>
        <dbReference type="EMBL" id="ACC74323.1"/>
    </source>
</evidence>
<dbReference type="InterPro" id="IPR005025">
    <property type="entry name" value="FMN_Rdtase-like_dom"/>
</dbReference>
<dbReference type="GO" id="GO:0016491">
    <property type="term" value="F:oxidoreductase activity"/>
    <property type="evidence" value="ECO:0007669"/>
    <property type="project" value="InterPro"/>
</dbReference>
<evidence type="ECO:0000259" key="4">
    <source>
        <dbReference type="Pfam" id="PF03358"/>
    </source>
</evidence>
<dbReference type="AlphaFoldDB" id="B2JMT0"/>
<name>B2JMT0_PARP8</name>
<evidence type="ECO:0000313" key="6">
    <source>
        <dbReference type="Proteomes" id="UP000001192"/>
    </source>
</evidence>
<accession>B2JMT0</accession>
<evidence type="ECO:0000256" key="3">
    <source>
        <dbReference type="SAM" id="MobiDB-lite"/>
    </source>
</evidence>
<dbReference type="SUPFAM" id="SSF52218">
    <property type="entry name" value="Flavoproteins"/>
    <property type="match status" value="1"/>
</dbReference>
<dbReference type="PANTHER" id="PTHR43278">
    <property type="entry name" value="NAD(P)H-DEPENDENT FMN-CONTAINING OXIDOREDUCTASE YWQN-RELATED"/>
    <property type="match status" value="1"/>
</dbReference>
<dbReference type="EMBL" id="CP001044">
    <property type="protein sequence ID" value="ACC74323.1"/>
    <property type="molecule type" value="Genomic_DNA"/>
</dbReference>
<organism evidence="5 6">
    <name type="scientific">Paraburkholderia phymatum (strain DSM 17167 / CIP 108236 / LMG 21445 / STM815)</name>
    <name type="common">Burkholderia phymatum</name>
    <dbReference type="NCBI Taxonomy" id="391038"/>
    <lineage>
        <taxon>Bacteria</taxon>
        <taxon>Pseudomonadati</taxon>
        <taxon>Pseudomonadota</taxon>
        <taxon>Betaproteobacteria</taxon>
        <taxon>Burkholderiales</taxon>
        <taxon>Burkholderiaceae</taxon>
        <taxon>Paraburkholderia</taxon>
    </lineage>
</organism>
<evidence type="ECO:0000256" key="1">
    <source>
        <dbReference type="ARBA" id="ARBA00022630"/>
    </source>
</evidence>
<dbReference type="InterPro" id="IPR029039">
    <property type="entry name" value="Flavoprotein-like_sf"/>
</dbReference>
<gene>
    <name evidence="5" type="ordered locus">Bphy_5240</name>
</gene>
<dbReference type="eggNOG" id="COG0655">
    <property type="taxonomic scope" value="Bacteria"/>
</dbReference>
<feature type="domain" description="NADPH-dependent FMN reductase-like" evidence="4">
    <location>
        <begin position="110"/>
        <end position="305"/>
    </location>
</feature>